<comment type="caution">
    <text evidence="1">The sequence shown here is derived from an EMBL/GenBank/DDBJ whole genome shotgun (WGS) entry which is preliminary data.</text>
</comment>
<evidence type="ECO:0000313" key="2">
    <source>
        <dbReference type="Proteomes" id="UP000323646"/>
    </source>
</evidence>
<keyword evidence="2" id="KW-1185">Reference proteome</keyword>
<organism evidence="1 2">
    <name type="scientific">Selenomonas ruminis</name>
    <dbReference type="NCBI Taxonomy" id="2593411"/>
    <lineage>
        <taxon>Bacteria</taxon>
        <taxon>Bacillati</taxon>
        <taxon>Bacillota</taxon>
        <taxon>Negativicutes</taxon>
        <taxon>Selenomonadales</taxon>
        <taxon>Selenomonadaceae</taxon>
        <taxon>Selenomonas</taxon>
    </lineage>
</organism>
<accession>A0A5D6W7N4</accession>
<reference evidence="1 2" key="1">
    <citation type="submission" date="2019-08" db="EMBL/GenBank/DDBJ databases">
        <title>Selenomonas sp. mPRGC5 and Selenomonas sp. mPRGC8 isolated from ruminal fluid of dairy goat (Capra hircus).</title>
        <authorList>
            <person name="Poothong S."/>
            <person name="Nuengjamnong C."/>
            <person name="Tanasupawat S."/>
        </authorList>
    </citation>
    <scope>NUCLEOTIDE SEQUENCE [LARGE SCALE GENOMIC DNA]</scope>
    <source>
        <strain evidence="2">mPRGC5</strain>
    </source>
</reference>
<gene>
    <name evidence="1" type="ORF">FZ040_06820</name>
</gene>
<name>A0A5D6W7N4_9FIRM</name>
<dbReference type="Proteomes" id="UP000323646">
    <property type="component" value="Unassembled WGS sequence"/>
</dbReference>
<evidence type="ECO:0000313" key="1">
    <source>
        <dbReference type="EMBL" id="TYZ22925.1"/>
    </source>
</evidence>
<proteinExistence type="predicted"/>
<sequence length="285" mass="33789">MSKVDDQYTTIAKEIEALVLPLCKYRQENLSVPFEEFHKSHLSRSQLKLRLDIMSRIEEYLFVNTKSTLKHKVDGIEFIKVFDECLRQYKSQGKFFLNLFINRYSLRTSNLKDEYSVDDNNTIFKKATSYDEPAYDKDKNPEKKVSIVEKQLFNDFQKNKQTASVFDLYEEVTKFLPSSDLPYFQLFMSMIVLVEEFDINESTIEQIDYDFYQQQKEMTPQYLEEYEIAKSASKQMLQEKAFLKGKYRAAMAEKLGLKQDTMRKKMKYIQIIITRIGAQLHLANK</sequence>
<dbReference type="RefSeq" id="WP_149171319.1">
    <property type="nucleotide sequence ID" value="NZ_VTOY01000004.1"/>
</dbReference>
<dbReference type="AlphaFoldDB" id="A0A5D6W7N4"/>
<dbReference type="EMBL" id="VTOY01000004">
    <property type="protein sequence ID" value="TYZ22925.1"/>
    <property type="molecule type" value="Genomic_DNA"/>
</dbReference>
<protein>
    <submittedName>
        <fullName evidence="1">Uncharacterized protein</fullName>
    </submittedName>
</protein>